<dbReference type="HAMAP" id="MF_00925">
    <property type="entry name" value="OM_assembly_BamE"/>
    <property type="match status" value="1"/>
</dbReference>
<evidence type="ECO:0000259" key="5">
    <source>
        <dbReference type="Pfam" id="PF04355"/>
    </source>
</evidence>
<dbReference type="InterPro" id="IPR026592">
    <property type="entry name" value="BamE"/>
</dbReference>
<evidence type="ECO:0000313" key="6">
    <source>
        <dbReference type="EMBL" id="MFC3120310.1"/>
    </source>
</evidence>
<dbReference type="PANTHER" id="PTHR37482:SF1">
    <property type="entry name" value="OUTER MEMBRANE PROTEIN ASSEMBLY FACTOR BAME"/>
    <property type="match status" value="1"/>
</dbReference>
<dbReference type="EMBL" id="JBHRSW010000004">
    <property type="protein sequence ID" value="MFC3120310.1"/>
    <property type="molecule type" value="Genomic_DNA"/>
</dbReference>
<keyword evidence="2 4" id="KW-0472">Membrane</keyword>
<accession>A0ABV7FN57</accession>
<dbReference type="Pfam" id="PF04355">
    <property type="entry name" value="BamE"/>
    <property type="match status" value="1"/>
</dbReference>
<comment type="subunit">
    <text evidence="4">Part of the Bam complex.</text>
</comment>
<keyword evidence="4" id="KW-0564">Palmitate</keyword>
<comment type="caution">
    <text evidence="6">The sequence shown here is derived from an EMBL/GenBank/DDBJ whole genome shotgun (WGS) entry which is preliminary data.</text>
</comment>
<keyword evidence="3 4" id="KW-0998">Cell outer membrane</keyword>
<feature type="domain" description="Outer membrane protein assembly factor BamE" evidence="5">
    <location>
        <begin position="28"/>
        <end position="98"/>
    </location>
</feature>
<gene>
    <name evidence="4" type="primary">bamE</name>
    <name evidence="6" type="ORF">ACFOHL_01615</name>
</gene>
<keyword evidence="7" id="KW-1185">Reference proteome</keyword>
<dbReference type="PROSITE" id="PS51257">
    <property type="entry name" value="PROKAR_LIPOPROTEIN"/>
    <property type="match status" value="1"/>
</dbReference>
<proteinExistence type="inferred from homology"/>
<comment type="similarity">
    <text evidence="4">Belongs to the BamE family.</text>
</comment>
<dbReference type="InterPro" id="IPR037873">
    <property type="entry name" value="BamE-like"/>
</dbReference>
<name>A0ABV7FN57_9ALTE</name>
<comment type="subcellular location">
    <subcellularLocation>
        <location evidence="4">Cell outer membrane</location>
        <topology evidence="4">Lipid-anchor</topology>
    </subcellularLocation>
</comment>
<dbReference type="PANTHER" id="PTHR37482">
    <property type="entry name" value="OUTER MEMBRANE PROTEIN ASSEMBLY FACTOR BAME"/>
    <property type="match status" value="1"/>
</dbReference>
<evidence type="ECO:0000256" key="4">
    <source>
        <dbReference type="HAMAP-Rule" id="MF_00925"/>
    </source>
</evidence>
<evidence type="ECO:0000256" key="1">
    <source>
        <dbReference type="ARBA" id="ARBA00022729"/>
    </source>
</evidence>
<organism evidence="6 7">
    <name type="scientific">Agaribacter flavus</name>
    <dbReference type="NCBI Taxonomy" id="1902781"/>
    <lineage>
        <taxon>Bacteria</taxon>
        <taxon>Pseudomonadati</taxon>
        <taxon>Pseudomonadota</taxon>
        <taxon>Gammaproteobacteria</taxon>
        <taxon>Alteromonadales</taxon>
        <taxon>Alteromonadaceae</taxon>
        <taxon>Agaribacter</taxon>
    </lineage>
</organism>
<dbReference type="Gene3D" id="3.30.1450.10">
    <property type="match status" value="1"/>
</dbReference>
<dbReference type="Proteomes" id="UP001595478">
    <property type="component" value="Unassembled WGS sequence"/>
</dbReference>
<evidence type="ECO:0000313" key="7">
    <source>
        <dbReference type="Proteomes" id="UP001595478"/>
    </source>
</evidence>
<keyword evidence="4" id="KW-0449">Lipoprotein</keyword>
<evidence type="ECO:0000256" key="2">
    <source>
        <dbReference type="ARBA" id="ARBA00023136"/>
    </source>
</evidence>
<dbReference type="InterPro" id="IPR007450">
    <property type="entry name" value="BamE_dom"/>
</dbReference>
<evidence type="ECO:0000256" key="3">
    <source>
        <dbReference type="ARBA" id="ARBA00023237"/>
    </source>
</evidence>
<sequence length="115" mass="13341">MKLVAVLVVAAFMAGCSNWIYRIDIPQGNFLEQKDVNQLRVSMTQEQVRFVLGNPVVQDSFDNSTWYYVYDMKRGMKKRGEDFRKELVLKFDDGRLSSMSGDFETPEEFEIPLEG</sequence>
<comment type="function">
    <text evidence="4">Part of the outer membrane protein assembly complex, which is involved in assembly and insertion of beta-barrel proteins into the outer membrane.</text>
</comment>
<reference evidence="7" key="1">
    <citation type="journal article" date="2019" name="Int. J. Syst. Evol. Microbiol.">
        <title>The Global Catalogue of Microorganisms (GCM) 10K type strain sequencing project: providing services to taxonomists for standard genome sequencing and annotation.</title>
        <authorList>
            <consortium name="The Broad Institute Genomics Platform"/>
            <consortium name="The Broad Institute Genome Sequencing Center for Infectious Disease"/>
            <person name="Wu L."/>
            <person name="Ma J."/>
        </authorList>
    </citation>
    <scope>NUCLEOTIDE SEQUENCE [LARGE SCALE GENOMIC DNA]</scope>
    <source>
        <strain evidence="7">KCTC 52473</strain>
    </source>
</reference>
<dbReference type="RefSeq" id="WP_376918448.1">
    <property type="nucleotide sequence ID" value="NZ_JBHRSW010000004.1"/>
</dbReference>
<protein>
    <recommendedName>
        <fullName evidence="4">Outer membrane protein assembly factor BamE</fullName>
    </recommendedName>
</protein>
<keyword evidence="1 4" id="KW-0732">Signal</keyword>